<feature type="transmembrane region" description="Helical" evidence="10">
    <location>
        <begin position="596"/>
        <end position="616"/>
    </location>
</feature>
<keyword evidence="5 10" id="KW-0472">Membrane</keyword>
<reference evidence="11 12" key="1">
    <citation type="submission" date="2020-06" db="EMBL/GenBank/DDBJ databases">
        <authorList>
            <person name="Li R."/>
            <person name="Bekaert M."/>
        </authorList>
    </citation>
    <scope>NUCLEOTIDE SEQUENCE [LARGE SCALE GENOMIC DNA]</scope>
    <source>
        <strain evidence="12">wild</strain>
    </source>
</reference>
<dbReference type="InterPro" id="IPR037272">
    <property type="entry name" value="SNS_sf"/>
</dbReference>
<protein>
    <recommendedName>
        <fullName evidence="8">Transporter</fullName>
    </recommendedName>
</protein>
<evidence type="ECO:0000256" key="1">
    <source>
        <dbReference type="ARBA" id="ARBA00004141"/>
    </source>
</evidence>
<dbReference type="InterPro" id="IPR000175">
    <property type="entry name" value="Na/ntran_symport"/>
</dbReference>
<evidence type="ECO:0000256" key="3">
    <source>
        <dbReference type="ARBA" id="ARBA00022692"/>
    </source>
</evidence>
<feature type="compositionally biased region" description="Polar residues" evidence="9">
    <location>
        <begin position="46"/>
        <end position="55"/>
    </location>
</feature>
<feature type="transmembrane region" description="Helical" evidence="10">
    <location>
        <begin position="155"/>
        <end position="181"/>
    </location>
</feature>
<feature type="binding site" evidence="6">
    <location>
        <position position="458"/>
    </location>
    <ligand>
        <name>Na(+)</name>
        <dbReference type="ChEBI" id="CHEBI:29101"/>
        <label>1</label>
    </ligand>
</feature>
<feature type="binding site" evidence="6">
    <location>
        <position position="91"/>
    </location>
    <ligand>
        <name>Na(+)</name>
        <dbReference type="ChEBI" id="CHEBI:29101"/>
        <label>1</label>
    </ligand>
</feature>
<name>A0A6J8EYJ9_MYTCO</name>
<feature type="binding site" evidence="6">
    <location>
        <position position="92"/>
    </location>
    <ligand>
        <name>Na(+)</name>
        <dbReference type="ChEBI" id="CHEBI:29101"/>
        <label>1</label>
    </ligand>
</feature>
<keyword evidence="6" id="KW-0479">Metal-binding</keyword>
<dbReference type="PANTHER" id="PTHR11616">
    <property type="entry name" value="SODIUM/CHLORIDE DEPENDENT TRANSPORTER"/>
    <property type="match status" value="1"/>
</dbReference>
<feature type="binding site" evidence="6">
    <location>
        <position position="357"/>
    </location>
    <ligand>
        <name>Na(+)</name>
        <dbReference type="ChEBI" id="CHEBI:29101"/>
        <label>1</label>
    </ligand>
</feature>
<feature type="transmembrane region" description="Helical" evidence="10">
    <location>
        <begin position="350"/>
        <end position="371"/>
    </location>
</feature>
<feature type="binding site" evidence="6">
    <location>
        <position position="96"/>
    </location>
    <ligand>
        <name>Na(+)</name>
        <dbReference type="ChEBI" id="CHEBI:29101"/>
        <label>1</label>
    </ligand>
</feature>
<proteinExistence type="inferred from homology"/>
<feature type="transmembrane region" description="Helical" evidence="10">
    <location>
        <begin position="558"/>
        <end position="576"/>
    </location>
</feature>
<organism evidence="11 12">
    <name type="scientific">Mytilus coruscus</name>
    <name type="common">Sea mussel</name>
    <dbReference type="NCBI Taxonomy" id="42192"/>
    <lineage>
        <taxon>Eukaryota</taxon>
        <taxon>Metazoa</taxon>
        <taxon>Spiralia</taxon>
        <taxon>Lophotrochozoa</taxon>
        <taxon>Mollusca</taxon>
        <taxon>Bivalvia</taxon>
        <taxon>Autobranchia</taxon>
        <taxon>Pteriomorphia</taxon>
        <taxon>Mytilida</taxon>
        <taxon>Mytiloidea</taxon>
        <taxon>Mytilidae</taxon>
        <taxon>Mytilinae</taxon>
        <taxon>Mytilus</taxon>
    </lineage>
</organism>
<evidence type="ECO:0000256" key="7">
    <source>
        <dbReference type="PIRSR" id="PIRSR600175-2"/>
    </source>
</evidence>
<dbReference type="PROSITE" id="PS50267">
    <property type="entry name" value="NA_NEUROTRAN_SYMP_3"/>
    <property type="match status" value="1"/>
</dbReference>
<feature type="transmembrane region" description="Helical" evidence="10">
    <location>
        <begin position="274"/>
        <end position="292"/>
    </location>
</feature>
<keyword evidence="12" id="KW-1185">Reference proteome</keyword>
<dbReference type="PRINTS" id="PR00176">
    <property type="entry name" value="NANEUSMPORT"/>
</dbReference>
<dbReference type="Pfam" id="PF00209">
    <property type="entry name" value="SNF"/>
    <property type="match status" value="1"/>
</dbReference>
<dbReference type="AlphaFoldDB" id="A0A6J8EYJ9"/>
<feature type="transmembrane region" description="Helical" evidence="10">
    <location>
        <begin position="383"/>
        <end position="408"/>
    </location>
</feature>
<feature type="transmembrane region" description="Helical" evidence="10">
    <location>
        <begin position="112"/>
        <end position="134"/>
    </location>
</feature>
<evidence type="ECO:0000256" key="10">
    <source>
        <dbReference type="SAM" id="Phobius"/>
    </source>
</evidence>
<feature type="transmembrane region" description="Helical" evidence="10">
    <location>
        <begin position="483"/>
        <end position="508"/>
    </location>
</feature>
<feature type="binding site" evidence="6">
    <location>
        <position position="89"/>
    </location>
    <ligand>
        <name>Na(+)</name>
        <dbReference type="ChEBI" id="CHEBI:29101"/>
        <label>1</label>
    </ligand>
</feature>
<feature type="disulfide bond" evidence="7">
    <location>
        <begin position="194"/>
        <end position="204"/>
    </location>
</feature>
<feature type="region of interest" description="Disordered" evidence="9">
    <location>
        <begin position="1"/>
        <end position="55"/>
    </location>
</feature>
<dbReference type="SUPFAM" id="SSF161070">
    <property type="entry name" value="SNF-like"/>
    <property type="match status" value="1"/>
</dbReference>
<evidence type="ECO:0000256" key="8">
    <source>
        <dbReference type="RuleBase" id="RU003732"/>
    </source>
</evidence>
<keyword evidence="3 8" id="KW-0812">Transmembrane</keyword>
<feature type="binding site" evidence="6">
    <location>
        <position position="454"/>
    </location>
    <ligand>
        <name>Na(+)</name>
        <dbReference type="ChEBI" id="CHEBI:29101"/>
        <label>1</label>
    </ligand>
</feature>
<evidence type="ECO:0000256" key="6">
    <source>
        <dbReference type="PIRSR" id="PIRSR600175-1"/>
    </source>
</evidence>
<dbReference type="GO" id="GO:0015375">
    <property type="term" value="F:glycine:sodium symporter activity"/>
    <property type="evidence" value="ECO:0007669"/>
    <property type="project" value="TreeGrafter"/>
</dbReference>
<comment type="similarity">
    <text evidence="8">Belongs to the sodium:neurotransmitter symporter (SNF) (TC 2.A.22) family.</text>
</comment>
<feature type="transmembrane region" description="Helical" evidence="10">
    <location>
        <begin position="81"/>
        <end position="100"/>
    </location>
</feature>
<keyword evidence="8" id="KW-0769">Symport</keyword>
<dbReference type="PROSITE" id="PS00610">
    <property type="entry name" value="NA_NEUROTRAN_SYMP_1"/>
    <property type="match status" value="1"/>
</dbReference>
<evidence type="ECO:0000313" key="11">
    <source>
        <dbReference type="EMBL" id="CAC5425584.1"/>
    </source>
</evidence>
<dbReference type="Proteomes" id="UP000507470">
    <property type="component" value="Unassembled WGS sequence"/>
</dbReference>
<feature type="binding site" evidence="6">
    <location>
        <position position="457"/>
    </location>
    <ligand>
        <name>Na(+)</name>
        <dbReference type="ChEBI" id="CHEBI:29101"/>
        <label>1</label>
    </ligand>
</feature>
<dbReference type="PANTHER" id="PTHR11616:SF240">
    <property type="entry name" value="BLOATED TUBULES, ISOFORM B-RELATED"/>
    <property type="match status" value="1"/>
</dbReference>
<evidence type="ECO:0000313" key="12">
    <source>
        <dbReference type="Proteomes" id="UP000507470"/>
    </source>
</evidence>
<dbReference type="EMBL" id="CACVKT020010252">
    <property type="protein sequence ID" value="CAC5425584.1"/>
    <property type="molecule type" value="Genomic_DNA"/>
</dbReference>
<dbReference type="GO" id="GO:0046872">
    <property type="term" value="F:metal ion binding"/>
    <property type="evidence" value="ECO:0007669"/>
    <property type="project" value="UniProtKB-KW"/>
</dbReference>
<gene>
    <name evidence="11" type="ORF">MCOR_57384</name>
</gene>
<keyword evidence="6" id="KW-0915">Sodium</keyword>
<comment type="subcellular location">
    <subcellularLocation>
        <location evidence="1">Membrane</location>
        <topology evidence="1">Multi-pass membrane protein</topology>
    </subcellularLocation>
</comment>
<dbReference type="OrthoDB" id="6581954at2759"/>
<evidence type="ECO:0000256" key="5">
    <source>
        <dbReference type="ARBA" id="ARBA00023136"/>
    </source>
</evidence>
<dbReference type="GO" id="GO:0005886">
    <property type="term" value="C:plasma membrane"/>
    <property type="evidence" value="ECO:0007669"/>
    <property type="project" value="TreeGrafter"/>
</dbReference>
<keyword evidence="4 10" id="KW-1133">Transmembrane helix</keyword>
<evidence type="ECO:0000256" key="9">
    <source>
        <dbReference type="SAM" id="MobiDB-lite"/>
    </source>
</evidence>
<evidence type="ECO:0000256" key="4">
    <source>
        <dbReference type="ARBA" id="ARBA00022989"/>
    </source>
</evidence>
<evidence type="ECO:0000256" key="2">
    <source>
        <dbReference type="ARBA" id="ARBA00022448"/>
    </source>
</evidence>
<feature type="transmembrane region" description="Helical" evidence="10">
    <location>
        <begin position="514"/>
        <end position="537"/>
    </location>
</feature>
<accession>A0A6J8EYJ9</accession>
<keyword evidence="2 8" id="KW-0813">Transport</keyword>
<feature type="transmembrane region" description="Helical" evidence="10">
    <location>
        <begin position="442"/>
        <end position="463"/>
    </location>
</feature>
<feature type="transmembrane region" description="Helical" evidence="10">
    <location>
        <begin position="301"/>
        <end position="321"/>
    </location>
</feature>
<sequence>MSNTKPGLKGGARRDYYDSEESSVDSKQIRTSLDPGIYDDKRGYSRTPSTGTGVTVETTDSKKLIFGKDENEDRGNWSGRFDFLLSLLGYAVGLGNVWRFPYLCYRNGGGAFLIPFVLMMGLIGVPLFFMEASLGQFCSSGPMTCWKFAPMFKGVGIAMVLVSGFTSLYYNMILAWSYYYLFVSFTSDLPWADCNNPEWNTEFCADKLPLVDCATRTKYQNGTCYNGDKFIGLWNDTMFTEVTGHKRVSAAEEYWTNRAINMSSGIDDFGQPKWQLVMCLMLAWIICFLCLLKGIKTTGKVVYFTAIFPFVVLIILFFRGVTLDNAGQGVYYFIVPDFERLLDAQVWKDAAVQIFFSMSIAGGGLVTLSSYNRFHNNILKDSLIVCVGDTLTCIFAGFVIFSFLGYMAGRMNLHVKDVARDGAGLAFVVYPEAVTSMPGAPFWSILFFLMLITLGLDSQFAMLETVLTGVTDQWPHLRQHKTIVILLICSLFFLVGLPLTCPGGIYLLQILDNYVGGWTLLLIGFAECMCLTYAYGVNRFMKDIEVMLGFKIWLVWKILWMVISPLVLLFIFVFTFVDYESSTYGDYKFPGWADGIGWFLAVMMVIPIPIVILYKIGYADSYLSVREKLRMLTSPSDEWGPALVKHRKLVTYVDDWVLDPWAERGAYLNKGYSTPTTYASSRASSIYSIPGFKAKSTGELSEAGISRITSLTFESTV</sequence>
<keyword evidence="7" id="KW-1015">Disulfide bond</keyword>